<name>A0A328BL61_9CAUL</name>
<dbReference type="RefSeq" id="WP_111274980.1">
    <property type="nucleotide sequence ID" value="NZ_QFYS01000002.1"/>
</dbReference>
<dbReference type="Pfam" id="PF20841">
    <property type="entry name" value="NtrZ"/>
    <property type="match status" value="1"/>
</dbReference>
<evidence type="ECO:0000313" key="4">
    <source>
        <dbReference type="Proteomes" id="UP000249524"/>
    </source>
</evidence>
<evidence type="ECO:0000256" key="1">
    <source>
        <dbReference type="SAM" id="MobiDB-lite"/>
    </source>
</evidence>
<evidence type="ECO:0008006" key="5">
    <source>
        <dbReference type="Google" id="ProtNLM"/>
    </source>
</evidence>
<dbReference type="OrthoDB" id="7628828at2"/>
<dbReference type="InterPro" id="IPR048887">
    <property type="entry name" value="NtrZ-like"/>
</dbReference>
<feature type="chain" id="PRO_5016282115" description="Porin" evidence="2">
    <location>
        <begin position="26"/>
        <end position="128"/>
    </location>
</feature>
<evidence type="ECO:0000313" key="3">
    <source>
        <dbReference type="EMBL" id="RAK67369.1"/>
    </source>
</evidence>
<sequence length="128" mass="13646">MSIRRTSVVIAATALISAAAASAHAADKAPRPVDFTVKSEPTMLVPNGGRTMKYDASKGRFGFTLNIQQPTERPTTGNDVQAGAYFRLTPSLRVGGSVALGEQELAPRANQARPADTPKVRLESTFKF</sequence>
<dbReference type="AlphaFoldDB" id="A0A328BL61"/>
<keyword evidence="4" id="KW-1185">Reference proteome</keyword>
<feature type="compositionally biased region" description="Basic and acidic residues" evidence="1">
    <location>
        <begin position="116"/>
        <end position="128"/>
    </location>
</feature>
<dbReference type="Proteomes" id="UP000249524">
    <property type="component" value="Unassembled WGS sequence"/>
</dbReference>
<protein>
    <recommendedName>
        <fullName evidence="5">Porin</fullName>
    </recommendedName>
</protein>
<gene>
    <name evidence="3" type="ORF">DJ019_05440</name>
</gene>
<keyword evidence="2" id="KW-0732">Signal</keyword>
<evidence type="ECO:0000256" key="2">
    <source>
        <dbReference type="SAM" id="SignalP"/>
    </source>
</evidence>
<comment type="caution">
    <text evidence="3">The sequence shown here is derived from an EMBL/GenBank/DDBJ whole genome shotgun (WGS) entry which is preliminary data.</text>
</comment>
<proteinExistence type="predicted"/>
<dbReference type="EMBL" id="QFYS01000002">
    <property type="protein sequence ID" value="RAK67369.1"/>
    <property type="molecule type" value="Genomic_DNA"/>
</dbReference>
<feature type="signal peptide" evidence="2">
    <location>
        <begin position="1"/>
        <end position="25"/>
    </location>
</feature>
<organism evidence="3 4">
    <name type="scientific">Phenylobacterium kunshanense</name>
    <dbReference type="NCBI Taxonomy" id="1445034"/>
    <lineage>
        <taxon>Bacteria</taxon>
        <taxon>Pseudomonadati</taxon>
        <taxon>Pseudomonadota</taxon>
        <taxon>Alphaproteobacteria</taxon>
        <taxon>Caulobacterales</taxon>
        <taxon>Caulobacteraceae</taxon>
        <taxon>Phenylobacterium</taxon>
    </lineage>
</organism>
<reference evidence="3 4" key="1">
    <citation type="submission" date="2018-05" db="EMBL/GenBank/DDBJ databases">
        <authorList>
            <person name="Lanie J.A."/>
            <person name="Ng W.-L."/>
            <person name="Kazmierczak K.M."/>
            <person name="Andrzejewski T.M."/>
            <person name="Davidsen T.M."/>
            <person name="Wayne K.J."/>
            <person name="Tettelin H."/>
            <person name="Glass J.I."/>
            <person name="Rusch D."/>
            <person name="Podicherti R."/>
            <person name="Tsui H.-C.T."/>
            <person name="Winkler M.E."/>
        </authorList>
    </citation>
    <scope>NUCLEOTIDE SEQUENCE [LARGE SCALE GENOMIC DNA]</scope>
    <source>
        <strain evidence="3 4">BUT-10</strain>
    </source>
</reference>
<accession>A0A328BL61</accession>
<feature type="region of interest" description="Disordered" evidence="1">
    <location>
        <begin position="105"/>
        <end position="128"/>
    </location>
</feature>